<dbReference type="InterPro" id="IPR036390">
    <property type="entry name" value="WH_DNA-bd_sf"/>
</dbReference>
<gene>
    <name evidence="6" type="ORF">DDE23_19020</name>
</gene>
<organism evidence="6 7">
    <name type="scientific">Pararhodobacter aggregans</name>
    <dbReference type="NCBI Taxonomy" id="404875"/>
    <lineage>
        <taxon>Bacteria</taxon>
        <taxon>Pseudomonadati</taxon>
        <taxon>Pseudomonadota</taxon>
        <taxon>Alphaproteobacteria</taxon>
        <taxon>Rhodobacterales</taxon>
        <taxon>Paracoccaceae</taxon>
        <taxon>Pararhodobacter</taxon>
    </lineage>
</organism>
<evidence type="ECO:0000256" key="3">
    <source>
        <dbReference type="ARBA" id="ARBA00023125"/>
    </source>
</evidence>
<dbReference type="PANTHER" id="PTHR30419:SF8">
    <property type="entry name" value="NITROGEN ASSIMILATION TRANSCRIPTIONAL ACTIVATOR-RELATED"/>
    <property type="match status" value="1"/>
</dbReference>
<dbReference type="InterPro" id="IPR000847">
    <property type="entry name" value="LysR_HTH_N"/>
</dbReference>
<dbReference type="OrthoDB" id="7809623at2"/>
<dbReference type="SUPFAM" id="SSF53850">
    <property type="entry name" value="Periplasmic binding protein-like II"/>
    <property type="match status" value="1"/>
</dbReference>
<evidence type="ECO:0000259" key="5">
    <source>
        <dbReference type="PROSITE" id="PS50931"/>
    </source>
</evidence>
<protein>
    <submittedName>
        <fullName evidence="6">Transcriptional regulator</fullName>
    </submittedName>
</protein>
<keyword evidence="7" id="KW-1185">Reference proteome</keyword>
<keyword evidence="3" id="KW-0238">DNA-binding</keyword>
<evidence type="ECO:0000313" key="6">
    <source>
        <dbReference type="EMBL" id="PVE45909.1"/>
    </source>
</evidence>
<comment type="caution">
    <text evidence="6">The sequence shown here is derived from an EMBL/GenBank/DDBJ whole genome shotgun (WGS) entry which is preliminary data.</text>
</comment>
<dbReference type="Pfam" id="PF03466">
    <property type="entry name" value="LysR_substrate"/>
    <property type="match status" value="1"/>
</dbReference>
<dbReference type="PROSITE" id="PS50931">
    <property type="entry name" value="HTH_LYSR"/>
    <property type="match status" value="1"/>
</dbReference>
<dbReference type="EMBL" id="QDDR01000011">
    <property type="protein sequence ID" value="PVE45909.1"/>
    <property type="molecule type" value="Genomic_DNA"/>
</dbReference>
<evidence type="ECO:0000256" key="1">
    <source>
        <dbReference type="ARBA" id="ARBA00009437"/>
    </source>
</evidence>
<dbReference type="Proteomes" id="UP000244810">
    <property type="component" value="Unassembled WGS sequence"/>
</dbReference>
<dbReference type="InterPro" id="IPR050950">
    <property type="entry name" value="HTH-type_LysR_regulators"/>
</dbReference>
<dbReference type="AlphaFoldDB" id="A0A2T7UMP7"/>
<feature type="domain" description="HTH lysR-type" evidence="5">
    <location>
        <begin position="1"/>
        <end position="53"/>
    </location>
</feature>
<dbReference type="PRINTS" id="PR00039">
    <property type="entry name" value="HTHLYSR"/>
</dbReference>
<dbReference type="InterPro" id="IPR005119">
    <property type="entry name" value="LysR_subst-bd"/>
</dbReference>
<dbReference type="Gene3D" id="3.40.190.10">
    <property type="entry name" value="Periplasmic binding protein-like II"/>
    <property type="match status" value="2"/>
</dbReference>
<sequence length="300" mass="32111">MRVIAGLAELKLVARVAQALNVTQPAISKQITELEEIVAQPIVTRDRNRLFLTPIGERLADHARAVLAQIDRAAFDIEAMASGVSGSVQVGAVSSVAPSLLPGAIALFKSSAPQSSVSITEGHFVSLYPLLETGQIDLLIARIWHPTEIAEVAQAVLFEEPIVVVTGRDHALAHQERVTWAQAATCPWILPQANSVARRAVDAMFAGHGLVPPTNVVASSSLSLNLEVLRQMPVLGLFPRSQANAHAARGDLVILPLDTAGLLSQARCFWKPEAVETNGSVDLFRRCLLQVARGKTIPFG</sequence>
<dbReference type="GO" id="GO:0003677">
    <property type="term" value="F:DNA binding"/>
    <property type="evidence" value="ECO:0007669"/>
    <property type="project" value="UniProtKB-KW"/>
</dbReference>
<dbReference type="PANTHER" id="PTHR30419">
    <property type="entry name" value="HTH-TYPE TRANSCRIPTIONAL REGULATOR YBHD"/>
    <property type="match status" value="1"/>
</dbReference>
<evidence type="ECO:0000313" key="7">
    <source>
        <dbReference type="Proteomes" id="UP000244810"/>
    </source>
</evidence>
<accession>A0A2T7UMP7</accession>
<keyword evidence="4" id="KW-0804">Transcription</keyword>
<dbReference type="SUPFAM" id="SSF46785">
    <property type="entry name" value="Winged helix' DNA-binding domain"/>
    <property type="match status" value="1"/>
</dbReference>
<dbReference type="Pfam" id="PF00126">
    <property type="entry name" value="HTH_1"/>
    <property type="match status" value="1"/>
</dbReference>
<keyword evidence="2" id="KW-0805">Transcription regulation</keyword>
<comment type="similarity">
    <text evidence="1">Belongs to the LysR transcriptional regulatory family.</text>
</comment>
<evidence type="ECO:0000256" key="4">
    <source>
        <dbReference type="ARBA" id="ARBA00023163"/>
    </source>
</evidence>
<dbReference type="GO" id="GO:0003700">
    <property type="term" value="F:DNA-binding transcription factor activity"/>
    <property type="evidence" value="ECO:0007669"/>
    <property type="project" value="InterPro"/>
</dbReference>
<evidence type="ECO:0000256" key="2">
    <source>
        <dbReference type="ARBA" id="ARBA00023015"/>
    </source>
</evidence>
<name>A0A2T7UMP7_9RHOB</name>
<dbReference type="GO" id="GO:0005829">
    <property type="term" value="C:cytosol"/>
    <property type="evidence" value="ECO:0007669"/>
    <property type="project" value="TreeGrafter"/>
</dbReference>
<dbReference type="Gene3D" id="1.10.10.10">
    <property type="entry name" value="Winged helix-like DNA-binding domain superfamily/Winged helix DNA-binding domain"/>
    <property type="match status" value="1"/>
</dbReference>
<dbReference type="InterPro" id="IPR036388">
    <property type="entry name" value="WH-like_DNA-bd_sf"/>
</dbReference>
<reference evidence="6 7" key="1">
    <citation type="journal article" date="2011" name="Syst. Appl. Microbiol.">
        <title>Defluviimonas denitrificans gen. nov., sp. nov., and Pararhodobacter aggregans gen. nov., sp. nov., non-phototrophic Rhodobacteraceae from the biofilter of a marine aquaculture.</title>
        <authorList>
            <person name="Foesel B.U."/>
            <person name="Drake H.L."/>
            <person name="Schramm A."/>
        </authorList>
    </citation>
    <scope>NUCLEOTIDE SEQUENCE [LARGE SCALE GENOMIC DNA]</scope>
    <source>
        <strain evidence="6 7">D1-19</strain>
    </source>
</reference>
<proteinExistence type="inferred from homology"/>